<name>A0A1D2YV36_9BACI</name>
<dbReference type="Pfam" id="PF16976">
    <property type="entry name" value="RcpC"/>
    <property type="match status" value="1"/>
</dbReference>
<protein>
    <submittedName>
        <fullName evidence="3">Flp pilus assembly protein CpaB</fullName>
    </submittedName>
</protein>
<evidence type="ECO:0000313" key="3">
    <source>
        <dbReference type="EMBL" id="OEF99515.1"/>
    </source>
</evidence>
<gene>
    <name evidence="3" type="ORF">BHF71_08840</name>
</gene>
<dbReference type="Gene3D" id="3.90.1210.10">
    <property type="entry name" value="Antifreeze-like/N-acetylneuraminic acid synthase C-terminal domain"/>
    <property type="match status" value="1"/>
</dbReference>
<comment type="caution">
    <text evidence="3">The sequence shown here is derived from an EMBL/GenBank/DDBJ whole genome shotgun (WGS) entry which is preliminary data.</text>
</comment>
<feature type="transmembrane region" description="Helical" evidence="1">
    <location>
        <begin position="7"/>
        <end position="27"/>
    </location>
</feature>
<dbReference type="SUPFAM" id="SSF51269">
    <property type="entry name" value="AFP III-like domain"/>
    <property type="match status" value="1"/>
</dbReference>
<accession>A0A1D2YV36</accession>
<dbReference type="InterPro" id="IPR013974">
    <property type="entry name" value="SAF"/>
</dbReference>
<sequence>MKLTNRKLFIIALFFGIVATSFIYIYLAELEAKTKEIEPTEKVVVAKVTITPRTVITEEMLEVKEYKINSLPPSIYTEQDEVIGQIAKETIYKGEPINPKRLADENYRKAHLAYSIPKGYRALTIQFNPVLGVGGFIKPGDFVDVIGTYDQEHSPLNQDMSKLLLQDILVLAVGTNTRPDLKGQDINTINTITLAVTASQAEKIIYTEEMSSLRLVLRPINENTKLSTTGSTKDNIFAP</sequence>
<dbReference type="Proteomes" id="UP000243739">
    <property type="component" value="Unassembled WGS sequence"/>
</dbReference>
<dbReference type="NCBIfam" id="TIGR03177">
    <property type="entry name" value="pilus_cpaB"/>
    <property type="match status" value="1"/>
</dbReference>
<dbReference type="EMBL" id="MIJF01000021">
    <property type="protein sequence ID" value="OEF99515.1"/>
    <property type="molecule type" value="Genomic_DNA"/>
</dbReference>
<organism evidence="3 4">
    <name type="scientific">Vulcanibacillus modesticaldus</name>
    <dbReference type="NCBI Taxonomy" id="337097"/>
    <lineage>
        <taxon>Bacteria</taxon>
        <taxon>Bacillati</taxon>
        <taxon>Bacillota</taxon>
        <taxon>Bacilli</taxon>
        <taxon>Bacillales</taxon>
        <taxon>Bacillaceae</taxon>
        <taxon>Vulcanibacillus</taxon>
    </lineage>
</organism>
<keyword evidence="4" id="KW-1185">Reference proteome</keyword>
<dbReference type="Pfam" id="PF08666">
    <property type="entry name" value="SAF"/>
    <property type="match status" value="1"/>
</dbReference>
<dbReference type="OrthoDB" id="2965306at2"/>
<proteinExistence type="predicted"/>
<reference evidence="3 4" key="1">
    <citation type="submission" date="2016-09" db="EMBL/GenBank/DDBJ databases">
        <title>Draft genome sequence for the type strain of Vulcanibacillus modesticaldus BR, a strictly anaerobic, moderately thermophilic, and nitrate-reducing bacterium from deep sea-hydrothermal vents of the Mid-Atlantic Ridge.</title>
        <authorList>
            <person name="Abin C.A."/>
            <person name="Hollibaugh J.T."/>
        </authorList>
    </citation>
    <scope>NUCLEOTIDE SEQUENCE [LARGE SCALE GENOMIC DNA]</scope>
    <source>
        <strain evidence="3 4">BR</strain>
    </source>
</reference>
<feature type="domain" description="SAF" evidence="2">
    <location>
        <begin position="41"/>
        <end position="103"/>
    </location>
</feature>
<evidence type="ECO:0000313" key="4">
    <source>
        <dbReference type="Proteomes" id="UP000243739"/>
    </source>
</evidence>
<dbReference type="CDD" id="cd11614">
    <property type="entry name" value="SAF_CpaB_FlgA_like"/>
    <property type="match status" value="1"/>
</dbReference>
<dbReference type="STRING" id="337097.BHF71_08840"/>
<dbReference type="SMART" id="SM00858">
    <property type="entry name" value="SAF"/>
    <property type="match status" value="1"/>
</dbReference>
<evidence type="ECO:0000259" key="2">
    <source>
        <dbReference type="SMART" id="SM00858"/>
    </source>
</evidence>
<dbReference type="AlphaFoldDB" id="A0A1D2YV36"/>
<dbReference type="InterPro" id="IPR017592">
    <property type="entry name" value="Pilus_assmbl_Flp-typ_CpaB"/>
</dbReference>
<keyword evidence="1" id="KW-0812">Transmembrane</keyword>
<keyword evidence="1" id="KW-1133">Transmembrane helix</keyword>
<dbReference type="InterPro" id="IPR036732">
    <property type="entry name" value="AFP_Neu5c_C_sf"/>
</dbReference>
<keyword evidence="1" id="KW-0472">Membrane</keyword>
<dbReference type="RefSeq" id="WP_069656638.1">
    <property type="nucleotide sequence ID" value="NZ_MIJF01000021.1"/>
</dbReference>
<evidence type="ECO:0000256" key="1">
    <source>
        <dbReference type="SAM" id="Phobius"/>
    </source>
</evidence>
<dbReference type="InterPro" id="IPR031571">
    <property type="entry name" value="RcpC_dom"/>
</dbReference>